<name>G2RDZ1_THETT</name>
<protein>
    <submittedName>
        <fullName evidence="2">Uncharacterized protein</fullName>
    </submittedName>
</protein>
<dbReference type="KEGG" id="ttt:THITE_2122706"/>
<dbReference type="GeneID" id="11519595"/>
<dbReference type="RefSeq" id="XP_003657210.1">
    <property type="nucleotide sequence ID" value="XM_003657162.1"/>
</dbReference>
<keyword evidence="3" id="KW-1185">Reference proteome</keyword>
<dbReference type="AlphaFoldDB" id="G2RDZ1"/>
<evidence type="ECO:0000313" key="2">
    <source>
        <dbReference type="EMBL" id="AEO70874.1"/>
    </source>
</evidence>
<feature type="compositionally biased region" description="Basic and acidic residues" evidence="1">
    <location>
        <begin position="13"/>
        <end position="30"/>
    </location>
</feature>
<dbReference type="Proteomes" id="UP000008181">
    <property type="component" value="Chromosome 5"/>
</dbReference>
<evidence type="ECO:0000313" key="3">
    <source>
        <dbReference type="Proteomes" id="UP000008181"/>
    </source>
</evidence>
<proteinExistence type="predicted"/>
<dbReference type="HOGENOM" id="CLU_2814221_0_0_1"/>
<dbReference type="EMBL" id="CP003013">
    <property type="protein sequence ID" value="AEO70874.1"/>
    <property type="molecule type" value="Genomic_DNA"/>
</dbReference>
<sequence>MCQSLMRNARGGIWRDRSRRQGETRSRNGGEDASSGTREHAPGGSSPVRYRRVISVRRQMAGRNTPQ</sequence>
<accession>G2RDZ1</accession>
<gene>
    <name evidence="2" type="ORF">THITE_2122706</name>
</gene>
<organism evidence="2 3">
    <name type="scientific">Thermothielavioides terrestris (strain ATCC 38088 / NRRL 8126)</name>
    <name type="common">Thielavia terrestris</name>
    <dbReference type="NCBI Taxonomy" id="578455"/>
    <lineage>
        <taxon>Eukaryota</taxon>
        <taxon>Fungi</taxon>
        <taxon>Dikarya</taxon>
        <taxon>Ascomycota</taxon>
        <taxon>Pezizomycotina</taxon>
        <taxon>Sordariomycetes</taxon>
        <taxon>Sordariomycetidae</taxon>
        <taxon>Sordariales</taxon>
        <taxon>Chaetomiaceae</taxon>
        <taxon>Thermothielavioides</taxon>
        <taxon>Thermothielavioides terrestris</taxon>
    </lineage>
</organism>
<feature type="region of interest" description="Disordered" evidence="1">
    <location>
        <begin position="1"/>
        <end position="67"/>
    </location>
</feature>
<reference evidence="2 3" key="1">
    <citation type="journal article" date="2011" name="Nat. Biotechnol.">
        <title>Comparative genomic analysis of the thermophilic biomass-degrading fungi Myceliophthora thermophila and Thielavia terrestris.</title>
        <authorList>
            <person name="Berka R.M."/>
            <person name="Grigoriev I.V."/>
            <person name="Otillar R."/>
            <person name="Salamov A."/>
            <person name="Grimwood J."/>
            <person name="Reid I."/>
            <person name="Ishmael N."/>
            <person name="John T."/>
            <person name="Darmond C."/>
            <person name="Moisan M.-C."/>
            <person name="Henrissat B."/>
            <person name="Coutinho P.M."/>
            <person name="Lombard V."/>
            <person name="Natvig D.O."/>
            <person name="Lindquist E."/>
            <person name="Schmutz J."/>
            <person name="Lucas S."/>
            <person name="Harris P."/>
            <person name="Powlowski J."/>
            <person name="Bellemare A."/>
            <person name="Taylor D."/>
            <person name="Butler G."/>
            <person name="de Vries R.P."/>
            <person name="Allijn I.E."/>
            <person name="van den Brink J."/>
            <person name="Ushinsky S."/>
            <person name="Storms R."/>
            <person name="Powell A.J."/>
            <person name="Paulsen I.T."/>
            <person name="Elbourne L.D.H."/>
            <person name="Baker S.E."/>
            <person name="Magnuson J."/>
            <person name="LaBoissiere S."/>
            <person name="Clutterbuck A.J."/>
            <person name="Martinez D."/>
            <person name="Wogulis M."/>
            <person name="de Leon A.L."/>
            <person name="Rey M.W."/>
            <person name="Tsang A."/>
        </authorList>
    </citation>
    <scope>NUCLEOTIDE SEQUENCE [LARGE SCALE GENOMIC DNA]</scope>
    <source>
        <strain evidence="3">ATCC 38088 / NRRL 8126</strain>
    </source>
</reference>
<evidence type="ECO:0000256" key="1">
    <source>
        <dbReference type="SAM" id="MobiDB-lite"/>
    </source>
</evidence>